<name>A0AAV7A2R0_ENGPU</name>
<sequence length="84" mass="9498">MYRTPILVISGVLPVAPTLIYRLINILSIMDSFTRLTVTCEKYWAYTNEQCCSLAASRDLGVEQNMCVQINHQNLLPSRQPPAI</sequence>
<protein>
    <recommendedName>
        <fullName evidence="4">Secreted protein</fullName>
    </recommendedName>
</protein>
<dbReference type="Proteomes" id="UP000824782">
    <property type="component" value="Unassembled WGS sequence"/>
</dbReference>
<proteinExistence type="predicted"/>
<dbReference type="AlphaFoldDB" id="A0AAV7A2R0"/>
<dbReference type="EMBL" id="WNYA01000009">
    <property type="protein sequence ID" value="KAG8555025.1"/>
    <property type="molecule type" value="Genomic_DNA"/>
</dbReference>
<evidence type="ECO:0000313" key="3">
    <source>
        <dbReference type="Proteomes" id="UP000824782"/>
    </source>
</evidence>
<gene>
    <name evidence="2" type="ORF">GDO81_017550</name>
</gene>
<comment type="caution">
    <text evidence="2">The sequence shown here is derived from an EMBL/GenBank/DDBJ whole genome shotgun (WGS) entry which is preliminary data.</text>
</comment>
<reference evidence="2" key="1">
    <citation type="thesis" date="2020" institute="ProQuest LLC" country="789 East Eisenhower Parkway, Ann Arbor, MI, USA">
        <title>Comparative Genomics and Chromosome Evolution.</title>
        <authorList>
            <person name="Mudd A.B."/>
        </authorList>
    </citation>
    <scope>NUCLEOTIDE SEQUENCE</scope>
    <source>
        <strain evidence="2">237g6f4</strain>
        <tissue evidence="2">Blood</tissue>
    </source>
</reference>
<keyword evidence="3" id="KW-1185">Reference proteome</keyword>
<organism evidence="2 3">
    <name type="scientific">Engystomops pustulosus</name>
    <name type="common">Tungara frog</name>
    <name type="synonym">Physalaemus pustulosus</name>
    <dbReference type="NCBI Taxonomy" id="76066"/>
    <lineage>
        <taxon>Eukaryota</taxon>
        <taxon>Metazoa</taxon>
        <taxon>Chordata</taxon>
        <taxon>Craniata</taxon>
        <taxon>Vertebrata</taxon>
        <taxon>Euteleostomi</taxon>
        <taxon>Amphibia</taxon>
        <taxon>Batrachia</taxon>
        <taxon>Anura</taxon>
        <taxon>Neobatrachia</taxon>
        <taxon>Hyloidea</taxon>
        <taxon>Leptodactylidae</taxon>
        <taxon>Leiuperinae</taxon>
        <taxon>Engystomops</taxon>
    </lineage>
</organism>
<evidence type="ECO:0008006" key="4">
    <source>
        <dbReference type="Google" id="ProtNLM"/>
    </source>
</evidence>
<feature type="transmembrane region" description="Helical" evidence="1">
    <location>
        <begin position="6"/>
        <end position="24"/>
    </location>
</feature>
<keyword evidence="1" id="KW-0812">Transmembrane</keyword>
<accession>A0AAV7A2R0</accession>
<evidence type="ECO:0000313" key="2">
    <source>
        <dbReference type="EMBL" id="KAG8555025.1"/>
    </source>
</evidence>
<evidence type="ECO:0000256" key="1">
    <source>
        <dbReference type="SAM" id="Phobius"/>
    </source>
</evidence>
<keyword evidence="1" id="KW-0472">Membrane</keyword>
<keyword evidence="1" id="KW-1133">Transmembrane helix</keyword>